<feature type="transmembrane region" description="Helical" evidence="6">
    <location>
        <begin position="66"/>
        <end position="85"/>
    </location>
</feature>
<evidence type="ECO:0000259" key="7">
    <source>
        <dbReference type="Pfam" id="PF01292"/>
    </source>
</evidence>
<dbReference type="KEGG" id="orn:DV701_15200"/>
<evidence type="ECO:0000256" key="3">
    <source>
        <dbReference type="ARBA" id="ARBA00022692"/>
    </source>
</evidence>
<dbReference type="SUPFAM" id="SSF81342">
    <property type="entry name" value="Transmembrane di-heme cytochromes"/>
    <property type="match status" value="1"/>
</dbReference>
<sequence>MSALRASRWFPLVWALPLAAVLLVLAVLGSQWFLRSSAGQEFLAAYPGASAVPEGTPEGFPWWMKWQHALNFFLIVLIIRAGWLLRVQQRPEAYWTRRNTGRFKTRKPPTKMSLYLWLHLLMDALWVPNGILFGVLLLVTGSWRRIVPTSWDVFPNAVSAALQYLSLNFPVNEPFLNYNALQVLAYFTTVFVAAPLAAVTGIRMSPAWRAEWKISKVYPVELARALHLPTMFYFVVFIVTHVALVLVTDLRLNLNAMYSWHDEPNPTSWWGLVVFMGVLVVVVAGWVAARPIFMQSVASMSGKVTRR</sequence>
<reference evidence="8 9" key="1">
    <citation type="submission" date="2018-07" db="EMBL/GenBank/DDBJ databases">
        <title>Complete genome sequencing of Ornithinimicrobium sp. AMA3305.</title>
        <authorList>
            <person name="Bae J.-W."/>
        </authorList>
    </citation>
    <scope>NUCLEOTIDE SEQUENCE [LARGE SCALE GENOMIC DNA]</scope>
    <source>
        <strain evidence="8 9">AMA3305</strain>
    </source>
</reference>
<dbReference type="EMBL" id="CP031229">
    <property type="protein sequence ID" value="AXH98158.1"/>
    <property type="molecule type" value="Genomic_DNA"/>
</dbReference>
<dbReference type="Gene3D" id="1.20.950.20">
    <property type="entry name" value="Transmembrane di-heme cytochromes, Chain C"/>
    <property type="match status" value="1"/>
</dbReference>
<comment type="subcellular location">
    <subcellularLocation>
        <location evidence="1">Cell membrane</location>
        <topology evidence="1">Multi-pass membrane protein</topology>
    </subcellularLocation>
</comment>
<dbReference type="GO" id="GO:0005886">
    <property type="term" value="C:plasma membrane"/>
    <property type="evidence" value="ECO:0007669"/>
    <property type="project" value="UniProtKB-SubCell"/>
</dbReference>
<dbReference type="AlphaFoldDB" id="A0A345NT00"/>
<evidence type="ECO:0000313" key="8">
    <source>
        <dbReference type="EMBL" id="AXH98158.1"/>
    </source>
</evidence>
<evidence type="ECO:0000256" key="1">
    <source>
        <dbReference type="ARBA" id="ARBA00004651"/>
    </source>
</evidence>
<protein>
    <recommendedName>
        <fullName evidence="7">Cytochrome b561 bacterial/Ni-hydrogenase domain-containing protein</fullName>
    </recommendedName>
</protein>
<keyword evidence="4 6" id="KW-1133">Transmembrane helix</keyword>
<feature type="transmembrane region" description="Helical" evidence="6">
    <location>
        <begin position="12"/>
        <end position="34"/>
    </location>
</feature>
<evidence type="ECO:0000256" key="2">
    <source>
        <dbReference type="ARBA" id="ARBA00022475"/>
    </source>
</evidence>
<feature type="domain" description="Cytochrome b561 bacterial/Ni-hydrogenase" evidence="7">
    <location>
        <begin position="60"/>
        <end position="258"/>
    </location>
</feature>
<evidence type="ECO:0000256" key="5">
    <source>
        <dbReference type="ARBA" id="ARBA00023136"/>
    </source>
</evidence>
<feature type="transmembrane region" description="Helical" evidence="6">
    <location>
        <begin position="183"/>
        <end position="204"/>
    </location>
</feature>
<keyword evidence="5 6" id="KW-0472">Membrane</keyword>
<feature type="transmembrane region" description="Helical" evidence="6">
    <location>
        <begin position="114"/>
        <end position="139"/>
    </location>
</feature>
<organism evidence="8 9">
    <name type="scientific">Ornithinimicrobium avium</name>
    <dbReference type="NCBI Taxonomy" id="2283195"/>
    <lineage>
        <taxon>Bacteria</taxon>
        <taxon>Bacillati</taxon>
        <taxon>Actinomycetota</taxon>
        <taxon>Actinomycetes</taxon>
        <taxon>Micrococcales</taxon>
        <taxon>Ornithinimicrobiaceae</taxon>
        <taxon>Ornithinimicrobium</taxon>
    </lineage>
</organism>
<accession>A0A345NT00</accession>
<evidence type="ECO:0000256" key="6">
    <source>
        <dbReference type="SAM" id="Phobius"/>
    </source>
</evidence>
<dbReference type="InterPro" id="IPR016174">
    <property type="entry name" value="Di-haem_cyt_TM"/>
</dbReference>
<gene>
    <name evidence="8" type="ORF">DV701_15200</name>
</gene>
<proteinExistence type="predicted"/>
<dbReference type="Pfam" id="PF01292">
    <property type="entry name" value="Ni_hydr_CYTB"/>
    <property type="match status" value="1"/>
</dbReference>
<keyword evidence="9" id="KW-1185">Reference proteome</keyword>
<evidence type="ECO:0000313" key="9">
    <source>
        <dbReference type="Proteomes" id="UP000253790"/>
    </source>
</evidence>
<name>A0A345NT00_9MICO</name>
<dbReference type="GO" id="GO:0009055">
    <property type="term" value="F:electron transfer activity"/>
    <property type="evidence" value="ECO:0007669"/>
    <property type="project" value="InterPro"/>
</dbReference>
<feature type="transmembrane region" description="Helical" evidence="6">
    <location>
        <begin position="225"/>
        <end position="247"/>
    </location>
</feature>
<dbReference type="InterPro" id="IPR011577">
    <property type="entry name" value="Cyt_b561_bac/Ni-Hgenase"/>
</dbReference>
<dbReference type="GO" id="GO:0022904">
    <property type="term" value="P:respiratory electron transport chain"/>
    <property type="evidence" value="ECO:0007669"/>
    <property type="project" value="InterPro"/>
</dbReference>
<feature type="transmembrane region" description="Helical" evidence="6">
    <location>
        <begin position="267"/>
        <end position="289"/>
    </location>
</feature>
<dbReference type="Proteomes" id="UP000253790">
    <property type="component" value="Chromosome"/>
</dbReference>
<dbReference type="OrthoDB" id="9795587at2"/>
<evidence type="ECO:0000256" key="4">
    <source>
        <dbReference type="ARBA" id="ARBA00022989"/>
    </source>
</evidence>
<keyword evidence="2" id="KW-1003">Cell membrane</keyword>
<keyword evidence="3 6" id="KW-0812">Transmembrane</keyword>